<dbReference type="Gene3D" id="3.40.50.12780">
    <property type="entry name" value="N-terminal domain of ligase-like"/>
    <property type="match status" value="1"/>
</dbReference>
<sequence>MTTTLSDHIVTDDLTILLGLVAATVFLLNNLYKPQSLVHPILLGRQSDVARARNPGESAIYRNYSTGLMGRFPLRLGKDVNILADLVKPEVESPRTLWSTKITNSQLQDRAAALAAGLVRLAGLRPNDSRAFLLLNDGIEFVLSDFALASLSIISHTVSALNLLPSIFERHPAQAIFANAAFLPQLLELLKGRSINYTVIVVGEVGGQISASVPANVRILQFSDVERSGRIADNVTLTAPQASDVFTTLFHGEESGHIREIQFTHENMIAGVAATRALLPSSSPLTTLDTVVSAHSLGSIYGRVVAYTAVYEGTSFTTLTDGSHSTAKERGLVNDLKDVLSYKDYSIPSPTVLFITANQLKMLVSRIDEEASTALLYPLAMRHKKAGIAEGFVSKESLWDRFVFDGARVKILGDVAGTLRSVIVSDGYIDGGSQTKSRVVLSVPLVHCFTDCAVAGPVLASHPHDLQEFPLEKSESRAAHAGPPSVNVEVKLTGVEDEAVEKGGDPEGFLVVRGPSVGREVGLDEGWVETGERFRVRTNGAFQPVA</sequence>
<dbReference type="EMBL" id="KN818225">
    <property type="protein sequence ID" value="KIL69514.1"/>
    <property type="molecule type" value="Genomic_DNA"/>
</dbReference>
<name>A0A0C2TQK1_AMAMK</name>
<dbReference type="GO" id="GO:0004467">
    <property type="term" value="F:long-chain fatty acid-CoA ligase activity"/>
    <property type="evidence" value="ECO:0007669"/>
    <property type="project" value="TreeGrafter"/>
</dbReference>
<dbReference type="Proteomes" id="UP000054549">
    <property type="component" value="Unassembled WGS sequence"/>
</dbReference>
<dbReference type="STRING" id="946122.A0A0C2TQK1"/>
<dbReference type="InterPro" id="IPR000873">
    <property type="entry name" value="AMP-dep_synth/lig_dom"/>
</dbReference>
<evidence type="ECO:0000259" key="1">
    <source>
        <dbReference type="Pfam" id="PF00501"/>
    </source>
</evidence>
<dbReference type="InParanoid" id="A0A0C2TQK1"/>
<dbReference type="GO" id="GO:0005783">
    <property type="term" value="C:endoplasmic reticulum"/>
    <property type="evidence" value="ECO:0007669"/>
    <property type="project" value="TreeGrafter"/>
</dbReference>
<organism evidence="2 3">
    <name type="scientific">Amanita muscaria (strain Koide BX008)</name>
    <dbReference type="NCBI Taxonomy" id="946122"/>
    <lineage>
        <taxon>Eukaryota</taxon>
        <taxon>Fungi</taxon>
        <taxon>Dikarya</taxon>
        <taxon>Basidiomycota</taxon>
        <taxon>Agaricomycotina</taxon>
        <taxon>Agaricomycetes</taxon>
        <taxon>Agaricomycetidae</taxon>
        <taxon>Agaricales</taxon>
        <taxon>Pluteineae</taxon>
        <taxon>Amanitaceae</taxon>
        <taxon>Amanita</taxon>
    </lineage>
</organism>
<evidence type="ECO:0000313" key="2">
    <source>
        <dbReference type="EMBL" id="KIL69514.1"/>
    </source>
</evidence>
<dbReference type="Pfam" id="PF00501">
    <property type="entry name" value="AMP-binding"/>
    <property type="match status" value="1"/>
</dbReference>
<dbReference type="OrthoDB" id="1700726at2759"/>
<dbReference type="PANTHER" id="PTHR43272">
    <property type="entry name" value="LONG-CHAIN-FATTY-ACID--COA LIGASE"/>
    <property type="match status" value="1"/>
</dbReference>
<accession>A0A0C2TQK1</accession>
<dbReference type="AlphaFoldDB" id="A0A0C2TQK1"/>
<evidence type="ECO:0000313" key="3">
    <source>
        <dbReference type="Proteomes" id="UP000054549"/>
    </source>
</evidence>
<keyword evidence="3" id="KW-1185">Reference proteome</keyword>
<dbReference type="PANTHER" id="PTHR43272:SF11">
    <property type="entry name" value="AMP-DEPENDENT SYNTHETASE_LIGASE DOMAIN-CONTAINING PROTEIN"/>
    <property type="match status" value="1"/>
</dbReference>
<proteinExistence type="predicted"/>
<dbReference type="GO" id="GO:0016020">
    <property type="term" value="C:membrane"/>
    <property type="evidence" value="ECO:0007669"/>
    <property type="project" value="TreeGrafter"/>
</dbReference>
<gene>
    <name evidence="2" type="ORF">M378DRAFT_97131</name>
</gene>
<feature type="domain" description="AMP-dependent synthetase/ligase" evidence="1">
    <location>
        <begin position="100"/>
        <end position="519"/>
    </location>
</feature>
<protein>
    <recommendedName>
        <fullName evidence="1">AMP-dependent synthetase/ligase domain-containing protein</fullName>
    </recommendedName>
</protein>
<dbReference type="SUPFAM" id="SSF56801">
    <property type="entry name" value="Acetyl-CoA synthetase-like"/>
    <property type="match status" value="1"/>
</dbReference>
<dbReference type="InterPro" id="IPR042099">
    <property type="entry name" value="ANL_N_sf"/>
</dbReference>
<reference evidence="2 3" key="1">
    <citation type="submission" date="2014-04" db="EMBL/GenBank/DDBJ databases">
        <title>Evolutionary Origins and Diversification of the Mycorrhizal Mutualists.</title>
        <authorList>
            <consortium name="DOE Joint Genome Institute"/>
            <consortium name="Mycorrhizal Genomics Consortium"/>
            <person name="Kohler A."/>
            <person name="Kuo A."/>
            <person name="Nagy L.G."/>
            <person name="Floudas D."/>
            <person name="Copeland A."/>
            <person name="Barry K.W."/>
            <person name="Cichocki N."/>
            <person name="Veneault-Fourrey C."/>
            <person name="LaButti K."/>
            <person name="Lindquist E.A."/>
            <person name="Lipzen A."/>
            <person name="Lundell T."/>
            <person name="Morin E."/>
            <person name="Murat C."/>
            <person name="Riley R."/>
            <person name="Ohm R."/>
            <person name="Sun H."/>
            <person name="Tunlid A."/>
            <person name="Henrissat B."/>
            <person name="Grigoriev I.V."/>
            <person name="Hibbett D.S."/>
            <person name="Martin F."/>
        </authorList>
    </citation>
    <scope>NUCLEOTIDE SEQUENCE [LARGE SCALE GENOMIC DNA]</scope>
    <source>
        <strain evidence="2 3">Koide BX008</strain>
    </source>
</reference>
<dbReference type="HOGENOM" id="CLU_502652_0_0_1"/>